<dbReference type="GO" id="GO:0031124">
    <property type="term" value="P:mRNA 3'-end processing"/>
    <property type="evidence" value="ECO:0007669"/>
    <property type="project" value="UniProtKB-ARBA"/>
</dbReference>
<comment type="caution">
    <text evidence="10">The sequence shown here is derived from an EMBL/GenBank/DDBJ whole genome shotgun (WGS) entry which is preliminary data.</text>
</comment>
<keyword evidence="5 9" id="KW-0904">Protein phosphatase</keyword>
<dbReference type="GO" id="GO:0005634">
    <property type="term" value="C:nucleus"/>
    <property type="evidence" value="ECO:0007669"/>
    <property type="project" value="UniProtKB-SubCell"/>
</dbReference>
<evidence type="ECO:0000256" key="7">
    <source>
        <dbReference type="ARBA" id="ARBA00047761"/>
    </source>
</evidence>
<evidence type="ECO:0000256" key="4">
    <source>
        <dbReference type="ARBA" id="ARBA00022801"/>
    </source>
</evidence>
<dbReference type="Pfam" id="PF04722">
    <property type="entry name" value="Ssu72"/>
    <property type="match status" value="1"/>
</dbReference>
<evidence type="ECO:0000313" key="10">
    <source>
        <dbReference type="EMBL" id="GAX78247.1"/>
    </source>
</evidence>
<name>A0A250X578_9CHLO</name>
<evidence type="ECO:0000256" key="3">
    <source>
        <dbReference type="ARBA" id="ARBA00022664"/>
    </source>
</evidence>
<comment type="catalytic activity">
    <reaction evidence="8 9">
        <text>O-phospho-L-threonyl-[protein] + H2O = L-threonyl-[protein] + phosphate</text>
        <dbReference type="Rhea" id="RHEA:47004"/>
        <dbReference type="Rhea" id="RHEA-COMP:11060"/>
        <dbReference type="Rhea" id="RHEA-COMP:11605"/>
        <dbReference type="ChEBI" id="CHEBI:15377"/>
        <dbReference type="ChEBI" id="CHEBI:30013"/>
        <dbReference type="ChEBI" id="CHEBI:43474"/>
        <dbReference type="ChEBI" id="CHEBI:61977"/>
        <dbReference type="EC" id="3.1.3.16"/>
    </reaction>
</comment>
<dbReference type="EMBL" id="BEGY01000031">
    <property type="protein sequence ID" value="GAX78247.1"/>
    <property type="molecule type" value="Genomic_DNA"/>
</dbReference>
<comment type="similarity">
    <text evidence="2 9">Belongs to the SSU72 phosphatase family.</text>
</comment>
<dbReference type="Gene3D" id="3.40.50.2300">
    <property type="match status" value="2"/>
</dbReference>
<evidence type="ECO:0000313" key="11">
    <source>
        <dbReference type="Proteomes" id="UP000232323"/>
    </source>
</evidence>
<comment type="subcellular location">
    <subcellularLocation>
        <location evidence="1 9">Nucleus</location>
    </subcellularLocation>
</comment>
<evidence type="ECO:0000256" key="6">
    <source>
        <dbReference type="ARBA" id="ARBA00023242"/>
    </source>
</evidence>
<dbReference type="Proteomes" id="UP000232323">
    <property type="component" value="Unassembled WGS sequence"/>
</dbReference>
<comment type="catalytic activity">
    <reaction evidence="7 9">
        <text>O-phospho-L-seryl-[protein] + H2O = L-seryl-[protein] + phosphate</text>
        <dbReference type="Rhea" id="RHEA:20629"/>
        <dbReference type="Rhea" id="RHEA-COMP:9863"/>
        <dbReference type="Rhea" id="RHEA-COMP:11604"/>
        <dbReference type="ChEBI" id="CHEBI:15377"/>
        <dbReference type="ChEBI" id="CHEBI:29999"/>
        <dbReference type="ChEBI" id="CHEBI:43474"/>
        <dbReference type="ChEBI" id="CHEBI:83421"/>
        <dbReference type="EC" id="3.1.3.16"/>
    </reaction>
</comment>
<dbReference type="AlphaFoldDB" id="A0A250X578"/>
<organism evidence="10 11">
    <name type="scientific">Chlamydomonas eustigma</name>
    <dbReference type="NCBI Taxonomy" id="1157962"/>
    <lineage>
        <taxon>Eukaryota</taxon>
        <taxon>Viridiplantae</taxon>
        <taxon>Chlorophyta</taxon>
        <taxon>core chlorophytes</taxon>
        <taxon>Chlorophyceae</taxon>
        <taxon>CS clade</taxon>
        <taxon>Chlamydomonadales</taxon>
        <taxon>Chlamydomonadaceae</taxon>
        <taxon>Chlamydomonas</taxon>
    </lineage>
</organism>
<gene>
    <name evidence="10" type="ORF">CEUSTIGMA_g5689.t1</name>
</gene>
<dbReference type="OrthoDB" id="57957at2759"/>
<protein>
    <recommendedName>
        <fullName evidence="9">RNA polymerase II subunit A C-terminal domain phosphatase SSU72</fullName>
        <shortName evidence="9">CTD phosphatase SSU72</shortName>
        <ecNumber evidence="9">3.1.3.16</ecNumber>
    </recommendedName>
</protein>
<accession>A0A250X578</accession>
<reference evidence="10 11" key="1">
    <citation type="submission" date="2017-08" db="EMBL/GenBank/DDBJ databases">
        <title>Acidophilic green algal genome provides insights into adaptation to an acidic environment.</title>
        <authorList>
            <person name="Hirooka S."/>
            <person name="Hirose Y."/>
            <person name="Kanesaki Y."/>
            <person name="Higuchi S."/>
            <person name="Fujiwara T."/>
            <person name="Onuma R."/>
            <person name="Era A."/>
            <person name="Ohbayashi R."/>
            <person name="Uzuka A."/>
            <person name="Nozaki H."/>
            <person name="Yoshikawa H."/>
            <person name="Miyagishima S.Y."/>
        </authorList>
    </citation>
    <scope>NUCLEOTIDE SEQUENCE [LARGE SCALE GENOMIC DNA]</scope>
    <source>
        <strain evidence="10 11">NIES-2499</strain>
    </source>
</reference>
<dbReference type="GO" id="GO:0008420">
    <property type="term" value="F:RNA polymerase II CTD heptapeptide repeat phosphatase activity"/>
    <property type="evidence" value="ECO:0007669"/>
    <property type="project" value="UniProtKB-ARBA"/>
</dbReference>
<dbReference type="InterPro" id="IPR006811">
    <property type="entry name" value="RNA_pol_II_suA"/>
</dbReference>
<evidence type="ECO:0000256" key="5">
    <source>
        <dbReference type="ARBA" id="ARBA00022912"/>
    </source>
</evidence>
<evidence type="ECO:0000256" key="1">
    <source>
        <dbReference type="ARBA" id="ARBA00004123"/>
    </source>
</evidence>
<dbReference type="STRING" id="1157962.A0A250X578"/>
<evidence type="ECO:0000256" key="9">
    <source>
        <dbReference type="RuleBase" id="RU369031"/>
    </source>
</evidence>
<dbReference type="PANTHER" id="PTHR20383">
    <property type="entry name" value="RNA POLYMERASE II SUBUNIT A C-TERMINAL DOMAIN PHOSPHATASE"/>
    <property type="match status" value="1"/>
</dbReference>
<proteinExistence type="inferred from homology"/>
<sequence>MVSKNRYAMVCASNMNRSMEAHALLKKHEFDVGSYGVGSHVKLPGPNQKSPNSYSFGTPYKEIFADLAKKDSDLYTRNGLLRMVQRNMEVKLAPERFQDCREAYDIIVTFEERVMDQVVDDLNRRPQQLFRPALVVNLDVKDSHEEAALAAPHALRLCTLVEAAEEWEDEIEAAVEQLFLETGRRAIYTICFY</sequence>
<dbReference type="EC" id="3.1.3.16" evidence="9"/>
<evidence type="ECO:0000256" key="8">
    <source>
        <dbReference type="ARBA" id="ARBA00048336"/>
    </source>
</evidence>
<keyword evidence="3 9" id="KW-0507">mRNA processing</keyword>
<dbReference type="FunFam" id="3.40.50.2300:FF:000039">
    <property type="entry name" value="RNA polymerase II subunit A C-terminal domain phosphatase"/>
    <property type="match status" value="1"/>
</dbReference>
<keyword evidence="4 9" id="KW-0378">Hydrolase</keyword>
<keyword evidence="11" id="KW-1185">Reference proteome</keyword>
<comment type="function">
    <text evidence="9">Protein phosphatase that catalyzes the dephosphorylation of the C-terminal domain of RNA polymerase II. Plays a role in RNA processing and termination.</text>
</comment>
<keyword evidence="6 9" id="KW-0539">Nucleus</keyword>
<evidence type="ECO:0000256" key="2">
    <source>
        <dbReference type="ARBA" id="ARBA00008978"/>
    </source>
</evidence>